<dbReference type="KEGG" id="dcb:C3Y92_11065"/>
<dbReference type="InterPro" id="IPR008869">
    <property type="entry name" value="MlaC/ttg2D"/>
</dbReference>
<keyword evidence="1" id="KW-0732">Signal</keyword>
<proteinExistence type="predicted"/>
<feature type="signal peptide" evidence="1">
    <location>
        <begin position="1"/>
        <end position="22"/>
    </location>
</feature>
<organism evidence="2 3">
    <name type="scientific">Solidesulfovibrio carbinolicus</name>
    <dbReference type="NCBI Taxonomy" id="296842"/>
    <lineage>
        <taxon>Bacteria</taxon>
        <taxon>Pseudomonadati</taxon>
        <taxon>Thermodesulfobacteriota</taxon>
        <taxon>Desulfovibrionia</taxon>
        <taxon>Desulfovibrionales</taxon>
        <taxon>Desulfovibrionaceae</taxon>
        <taxon>Solidesulfovibrio</taxon>
    </lineage>
</organism>
<dbReference type="EMBL" id="CP026538">
    <property type="protein sequence ID" value="QAZ67733.1"/>
    <property type="molecule type" value="Genomic_DNA"/>
</dbReference>
<evidence type="ECO:0000256" key="1">
    <source>
        <dbReference type="SAM" id="SignalP"/>
    </source>
</evidence>
<protein>
    <submittedName>
        <fullName evidence="2">Toluene tolerance protein</fullName>
    </submittedName>
</protein>
<evidence type="ECO:0000313" key="3">
    <source>
        <dbReference type="Proteomes" id="UP000293296"/>
    </source>
</evidence>
<dbReference type="PANTHER" id="PTHR36573:SF1">
    <property type="entry name" value="INTERMEMBRANE PHOSPHOLIPID TRANSPORT SYSTEM BINDING PROTEIN MLAC"/>
    <property type="match status" value="1"/>
</dbReference>
<dbReference type="PIRSF" id="PIRSF004649">
    <property type="entry name" value="MlaC"/>
    <property type="match status" value="1"/>
</dbReference>
<accession>A0A4P6HKH8</accession>
<sequence length="196" mass="21648">MQRFVSRLVLTLVLLAATVAGAQAGPATDTLSQSVDKIIALLADPAYKASDTRPAMRAKLIAAIGEIFDMKELSRRALGPEWNKFSPEQQERFVKAFGTLLENTYLDKIESYTDENVQYLTEQDLGGGKAEVSTKVMGKGKEIPIAYRLTDRGGWKVYDVVIEGVSLVQNYRSQFGQLLMNESPDAVIAKISQKRS</sequence>
<dbReference type="AlphaFoldDB" id="A0A4P6HKH8"/>
<dbReference type="Gene3D" id="3.10.450.710">
    <property type="entry name" value="Tgt2/MlaC"/>
    <property type="match status" value="1"/>
</dbReference>
<feature type="chain" id="PRO_5020816734" evidence="1">
    <location>
        <begin position="23"/>
        <end position="196"/>
    </location>
</feature>
<dbReference type="Proteomes" id="UP000293296">
    <property type="component" value="Chromosome"/>
</dbReference>
<keyword evidence="3" id="KW-1185">Reference proteome</keyword>
<evidence type="ECO:0000313" key="2">
    <source>
        <dbReference type="EMBL" id="QAZ67733.1"/>
    </source>
</evidence>
<gene>
    <name evidence="2" type="ORF">C3Y92_11065</name>
</gene>
<name>A0A4P6HKH8_9BACT</name>
<dbReference type="RefSeq" id="WP_129352580.1">
    <property type="nucleotide sequence ID" value="NZ_CP026538.1"/>
</dbReference>
<dbReference type="Pfam" id="PF05494">
    <property type="entry name" value="MlaC"/>
    <property type="match status" value="1"/>
</dbReference>
<dbReference type="InterPro" id="IPR042245">
    <property type="entry name" value="Tgt2/MlaC_sf"/>
</dbReference>
<dbReference type="PANTHER" id="PTHR36573">
    <property type="entry name" value="INTERMEMBRANE PHOSPHOLIPID TRANSPORT SYSTEM BINDING PROTEIN MLAC"/>
    <property type="match status" value="1"/>
</dbReference>
<dbReference type="OrthoDB" id="9798905at2"/>
<reference evidence="2 3" key="1">
    <citation type="submission" date="2018-02" db="EMBL/GenBank/DDBJ databases">
        <title>Genome sequence of Desulfovibrio carbinolicus DSM 3852.</title>
        <authorList>
            <person name="Wilbanks E."/>
            <person name="Skennerton C.T."/>
            <person name="Orphan V.J."/>
        </authorList>
    </citation>
    <scope>NUCLEOTIDE SEQUENCE [LARGE SCALE GENOMIC DNA]</scope>
    <source>
        <strain evidence="2 3">DSM 3852</strain>
    </source>
</reference>